<accession>A0ABT6ZKP0</accession>
<gene>
    <name evidence="6" type="ORF">QJ043_05830</name>
</gene>
<comment type="caution">
    <text evidence="6">The sequence shown here is derived from an EMBL/GenBank/DDBJ whole genome shotgun (WGS) entry which is preliminary data.</text>
</comment>
<dbReference type="NCBIfam" id="TIGR04038">
    <property type="entry name" value="tatD_link_rSAM"/>
    <property type="match status" value="1"/>
</dbReference>
<dbReference type="PANTHER" id="PTHR11228">
    <property type="entry name" value="RADICAL SAM DOMAIN PROTEIN"/>
    <property type="match status" value="1"/>
</dbReference>
<name>A0ABT6ZKP0_9ACTN</name>
<dbReference type="SFLD" id="SFLDS00029">
    <property type="entry name" value="Radical_SAM"/>
    <property type="match status" value="1"/>
</dbReference>
<dbReference type="EMBL" id="JASJEX010000003">
    <property type="protein sequence ID" value="MDJ1129600.1"/>
    <property type="molecule type" value="Genomic_DNA"/>
</dbReference>
<dbReference type="InterPro" id="IPR007197">
    <property type="entry name" value="rSAM"/>
</dbReference>
<dbReference type="Pfam" id="PF04055">
    <property type="entry name" value="Radical_SAM"/>
    <property type="match status" value="1"/>
</dbReference>
<evidence type="ECO:0000313" key="7">
    <source>
        <dbReference type="Proteomes" id="UP001431693"/>
    </source>
</evidence>
<sequence length="213" mass="23144">MSVTHGVPGTIVYRVGDGAYVNLTNRCPSACTFCLRQTCDAVGRADSLWLTRDVTAEEAVQALDAFDDEGFTVADASEVVFCGFGEPTENLSSLLAAAAHVKERWHKRVRVNTNGQGSLVNGRDITPELATCVDEVSVSLNHPDPARYQELVRSSFGDEAFPALLEFVRRARENGMEATLTTVATTITAEEEARCAEPCAELGARHRIHPFVD</sequence>
<keyword evidence="7" id="KW-1185">Reference proteome</keyword>
<dbReference type="SUPFAM" id="SSF102114">
    <property type="entry name" value="Radical SAM enzymes"/>
    <property type="match status" value="1"/>
</dbReference>
<feature type="domain" description="Radical SAM core" evidence="5">
    <location>
        <begin position="13"/>
        <end position="213"/>
    </location>
</feature>
<evidence type="ECO:0000313" key="6">
    <source>
        <dbReference type="EMBL" id="MDJ1129600.1"/>
    </source>
</evidence>
<evidence type="ECO:0000259" key="5">
    <source>
        <dbReference type="PROSITE" id="PS51918"/>
    </source>
</evidence>
<organism evidence="6 7">
    <name type="scientific">Kribbibacterium absianum</name>
    <dbReference type="NCBI Taxonomy" id="3044210"/>
    <lineage>
        <taxon>Bacteria</taxon>
        <taxon>Bacillati</taxon>
        <taxon>Actinomycetota</taxon>
        <taxon>Coriobacteriia</taxon>
        <taxon>Coriobacteriales</taxon>
        <taxon>Kribbibacteriaceae</taxon>
        <taxon>Kribbibacterium</taxon>
    </lineage>
</organism>
<dbReference type="InterPro" id="IPR058240">
    <property type="entry name" value="rSAM_sf"/>
</dbReference>
<protein>
    <submittedName>
        <fullName evidence="6">TatD family nuclease-associated radical SAM protein</fullName>
    </submittedName>
</protein>
<dbReference type="Proteomes" id="UP001431693">
    <property type="component" value="Unassembled WGS sequence"/>
</dbReference>
<evidence type="ECO:0000256" key="1">
    <source>
        <dbReference type="ARBA" id="ARBA00022691"/>
    </source>
</evidence>
<keyword evidence="1" id="KW-0949">S-adenosyl-L-methionine</keyword>
<dbReference type="InterPro" id="IPR013785">
    <property type="entry name" value="Aldolase_TIM"/>
</dbReference>
<dbReference type="InterPro" id="IPR050377">
    <property type="entry name" value="Radical_SAM_PqqE_MftC-like"/>
</dbReference>
<reference evidence="6" key="1">
    <citation type="submission" date="2023-05" db="EMBL/GenBank/DDBJ databases">
        <title>[olsenella] sp. nov., isolated from a pig farm feces dump.</title>
        <authorList>
            <person name="Chang Y.-H."/>
        </authorList>
    </citation>
    <scope>NUCLEOTIDE SEQUENCE</scope>
    <source>
        <strain evidence="6">YH-ols2217</strain>
    </source>
</reference>
<keyword evidence="2" id="KW-0479">Metal-binding</keyword>
<keyword evidence="4" id="KW-0411">Iron-sulfur</keyword>
<proteinExistence type="predicted"/>
<evidence type="ECO:0000256" key="2">
    <source>
        <dbReference type="ARBA" id="ARBA00022723"/>
    </source>
</evidence>
<evidence type="ECO:0000256" key="4">
    <source>
        <dbReference type="ARBA" id="ARBA00023014"/>
    </source>
</evidence>
<dbReference type="PROSITE" id="PS51918">
    <property type="entry name" value="RADICAL_SAM"/>
    <property type="match status" value="1"/>
</dbReference>
<dbReference type="Gene3D" id="3.20.20.70">
    <property type="entry name" value="Aldolase class I"/>
    <property type="match status" value="1"/>
</dbReference>
<dbReference type="PANTHER" id="PTHR11228:SF7">
    <property type="entry name" value="PQQA PEPTIDE CYCLASE"/>
    <property type="match status" value="1"/>
</dbReference>
<dbReference type="InterPro" id="IPR023821">
    <property type="entry name" value="rSAM_TatD-assoc"/>
</dbReference>
<evidence type="ECO:0000256" key="3">
    <source>
        <dbReference type="ARBA" id="ARBA00023004"/>
    </source>
</evidence>
<keyword evidence="3" id="KW-0408">Iron</keyword>
<dbReference type="RefSeq" id="WP_283712727.1">
    <property type="nucleotide sequence ID" value="NZ_JASJEW010000002.1"/>
</dbReference>